<dbReference type="CDD" id="cd00130">
    <property type="entry name" value="PAS"/>
    <property type="match status" value="2"/>
</dbReference>
<dbReference type="InterPro" id="IPR000014">
    <property type="entry name" value="PAS"/>
</dbReference>
<dbReference type="InterPro" id="IPR013655">
    <property type="entry name" value="PAS_fold_3"/>
</dbReference>
<dbReference type="PANTHER" id="PTHR44757:SF2">
    <property type="entry name" value="BIOFILM ARCHITECTURE MAINTENANCE PROTEIN MBAA"/>
    <property type="match status" value="1"/>
</dbReference>
<gene>
    <name evidence="3" type="ORF">PSQ39_19570</name>
</gene>
<dbReference type="PANTHER" id="PTHR44757">
    <property type="entry name" value="DIGUANYLATE CYCLASE DGCP"/>
    <property type="match status" value="1"/>
</dbReference>
<proteinExistence type="predicted"/>
<dbReference type="SUPFAM" id="SSF141868">
    <property type="entry name" value="EAL domain-like"/>
    <property type="match status" value="1"/>
</dbReference>
<name>A0ABT5MNR3_9BURK</name>
<dbReference type="InterPro" id="IPR035919">
    <property type="entry name" value="EAL_sf"/>
</dbReference>
<dbReference type="Gene3D" id="3.20.20.450">
    <property type="entry name" value="EAL domain"/>
    <property type="match status" value="1"/>
</dbReference>
<feature type="domain" description="PAC" evidence="1">
    <location>
        <begin position="468"/>
        <end position="520"/>
    </location>
</feature>
<dbReference type="SMART" id="SM00091">
    <property type="entry name" value="PAS"/>
    <property type="match status" value="2"/>
</dbReference>
<dbReference type="SUPFAM" id="SSF55785">
    <property type="entry name" value="PYP-like sensor domain (PAS domain)"/>
    <property type="match status" value="2"/>
</dbReference>
<dbReference type="Pfam" id="PF08448">
    <property type="entry name" value="PAS_4"/>
    <property type="match status" value="1"/>
</dbReference>
<keyword evidence="4" id="KW-1185">Reference proteome</keyword>
<dbReference type="SMART" id="SM00086">
    <property type="entry name" value="PAC"/>
    <property type="match status" value="1"/>
</dbReference>
<dbReference type="Pfam" id="PF00563">
    <property type="entry name" value="EAL"/>
    <property type="match status" value="1"/>
</dbReference>
<dbReference type="Pfam" id="PF08447">
    <property type="entry name" value="PAS_3"/>
    <property type="match status" value="1"/>
</dbReference>
<dbReference type="CDD" id="cd01948">
    <property type="entry name" value="EAL"/>
    <property type="match status" value="1"/>
</dbReference>
<dbReference type="PROSITE" id="PS50883">
    <property type="entry name" value="EAL"/>
    <property type="match status" value="1"/>
</dbReference>
<evidence type="ECO:0000313" key="4">
    <source>
        <dbReference type="Proteomes" id="UP001528672"/>
    </source>
</evidence>
<dbReference type="NCBIfam" id="TIGR00229">
    <property type="entry name" value="sensory_box"/>
    <property type="match status" value="2"/>
</dbReference>
<evidence type="ECO:0000313" key="3">
    <source>
        <dbReference type="EMBL" id="MDD0816841.1"/>
    </source>
</evidence>
<dbReference type="Gene3D" id="3.30.450.20">
    <property type="entry name" value="PAS domain"/>
    <property type="match status" value="2"/>
</dbReference>
<dbReference type="PROSITE" id="PS50113">
    <property type="entry name" value="PAC"/>
    <property type="match status" value="1"/>
</dbReference>
<dbReference type="InterPro" id="IPR000700">
    <property type="entry name" value="PAS-assoc_C"/>
</dbReference>
<protein>
    <submittedName>
        <fullName evidence="3">EAL domain-containing protein</fullName>
    </submittedName>
</protein>
<evidence type="ECO:0000259" key="1">
    <source>
        <dbReference type="PROSITE" id="PS50113"/>
    </source>
</evidence>
<evidence type="ECO:0000259" key="2">
    <source>
        <dbReference type="PROSITE" id="PS50883"/>
    </source>
</evidence>
<dbReference type="SMART" id="SM00052">
    <property type="entry name" value="EAL"/>
    <property type="match status" value="1"/>
</dbReference>
<dbReference type="InterPro" id="IPR001633">
    <property type="entry name" value="EAL_dom"/>
</dbReference>
<dbReference type="InterPro" id="IPR001610">
    <property type="entry name" value="PAC"/>
</dbReference>
<reference evidence="3 4" key="1">
    <citation type="submission" date="2023-02" db="EMBL/GenBank/DDBJ databases">
        <title>Bacterial whole genome sequence for Curvibacter sp. HBC28.</title>
        <authorList>
            <person name="Le V."/>
            <person name="Ko S.-R."/>
            <person name="Ahn C.-Y."/>
            <person name="Oh H.-M."/>
        </authorList>
    </citation>
    <scope>NUCLEOTIDE SEQUENCE [LARGE SCALE GENOMIC DNA]</scope>
    <source>
        <strain evidence="3 4">HBC28</strain>
    </source>
</reference>
<comment type="caution">
    <text evidence="3">The sequence shown here is derived from an EMBL/GenBank/DDBJ whole genome shotgun (WGS) entry which is preliminary data.</text>
</comment>
<dbReference type="Proteomes" id="UP001528672">
    <property type="component" value="Unassembled WGS sequence"/>
</dbReference>
<sequence length="531" mass="58796">MTFSASLEQISACLSGALRAGEIWPAYQPLVHLDSRRIAGFEVLARWTSPLLGVVPPAAFIPVADRLGLLHGLSLALIEQACRQVSAWPGEFYLAFNLAPSQFLLPDLAVQVQAAVGRAGFPMRRVRVEVTENELFHDNLVARHSIEALKQAGVSLSLDDFGTGHSSLTRLQSLPFDEIKIDASFVRGLESDSHSLKIVTAVLGLGQSLGVHVIAEGIETAGQAELLNRLGCVFGQGYDLGRPGSADQALVQLQRLGCHCDHDRPLDASPFQRLHQLETLYLDAPVGLCFIDTEMRVVSANPKVLHYLGLAGADLLGQPVAKILNQPYSQGLLEALESVRGGANLPPTQYDHLGTGSTYLVAHQRVSNPLGEWLGISLVVIDISERVKAELALQQSEEHFRRSIELGPNIAWAAGPDGAVDYMGPAFEWTALSSAQERYARWRDRMDPDDRERVHREWLAHLPSPRPFKTEFRILWPDNTWRWVRSQGFPHLDERGQVLRWYGIIMDISTEHRLERRLIELEQKIATLSGG</sequence>
<dbReference type="EMBL" id="JAQSIO010000010">
    <property type="protein sequence ID" value="MDD0816841.1"/>
    <property type="molecule type" value="Genomic_DNA"/>
</dbReference>
<dbReference type="InterPro" id="IPR035965">
    <property type="entry name" value="PAS-like_dom_sf"/>
</dbReference>
<feature type="domain" description="EAL" evidence="2">
    <location>
        <begin position="7"/>
        <end position="257"/>
    </location>
</feature>
<dbReference type="InterPro" id="IPR013656">
    <property type="entry name" value="PAS_4"/>
</dbReference>
<accession>A0ABT5MNR3</accession>
<organism evidence="3 4">
    <name type="scientific">Curvibacter microcysteis</name>
    <dbReference type="NCBI Taxonomy" id="3026419"/>
    <lineage>
        <taxon>Bacteria</taxon>
        <taxon>Pseudomonadati</taxon>
        <taxon>Pseudomonadota</taxon>
        <taxon>Betaproteobacteria</taxon>
        <taxon>Burkholderiales</taxon>
        <taxon>Comamonadaceae</taxon>
        <taxon>Curvibacter</taxon>
    </lineage>
</organism>
<dbReference type="InterPro" id="IPR052155">
    <property type="entry name" value="Biofilm_reg_signaling"/>
</dbReference>
<dbReference type="RefSeq" id="WP_273929003.1">
    <property type="nucleotide sequence ID" value="NZ_JAQSIO010000010.1"/>
</dbReference>